<evidence type="ECO:0000256" key="4">
    <source>
        <dbReference type="PROSITE-ProRule" id="PRU00024"/>
    </source>
</evidence>
<evidence type="ECO:0000259" key="6">
    <source>
        <dbReference type="PROSITE" id="PS50089"/>
    </source>
</evidence>
<keyword evidence="3" id="KW-0862">Zinc</keyword>
<evidence type="ECO:0000313" key="9">
    <source>
        <dbReference type="Proteomes" id="UP000694385"/>
    </source>
</evidence>
<dbReference type="SMART" id="SM00336">
    <property type="entry name" value="BBOX"/>
    <property type="match status" value="1"/>
</dbReference>
<reference evidence="8" key="2">
    <citation type="submission" date="2025-09" db="UniProtKB">
        <authorList>
            <consortium name="Ensembl"/>
        </authorList>
    </citation>
    <scope>IDENTIFICATION</scope>
</reference>
<evidence type="ECO:0000256" key="3">
    <source>
        <dbReference type="ARBA" id="ARBA00022833"/>
    </source>
</evidence>
<evidence type="ECO:0000256" key="1">
    <source>
        <dbReference type="ARBA" id="ARBA00022723"/>
    </source>
</evidence>
<dbReference type="InterPro" id="IPR017907">
    <property type="entry name" value="Znf_RING_CS"/>
</dbReference>
<accession>A0A8C5KGH7</accession>
<dbReference type="Proteomes" id="UP000694385">
    <property type="component" value="Unassembled WGS sequence"/>
</dbReference>
<dbReference type="PANTHER" id="PTHR24103">
    <property type="entry name" value="E3 UBIQUITIN-PROTEIN LIGASE TRIM"/>
    <property type="match status" value="1"/>
</dbReference>
<evidence type="ECO:0000256" key="2">
    <source>
        <dbReference type="ARBA" id="ARBA00022771"/>
    </source>
</evidence>
<dbReference type="InterPro" id="IPR001841">
    <property type="entry name" value="Znf_RING"/>
</dbReference>
<dbReference type="SMART" id="SM00184">
    <property type="entry name" value="RING"/>
    <property type="match status" value="1"/>
</dbReference>
<dbReference type="PROSITE" id="PS50119">
    <property type="entry name" value="ZF_BBOX"/>
    <property type="match status" value="1"/>
</dbReference>
<dbReference type="Ensembl" id="ENSJJAT00000015156.1">
    <property type="protein sequence ID" value="ENSJJAP00000008722.1"/>
    <property type="gene ID" value="ENSJJAG00000012809.1"/>
</dbReference>
<dbReference type="InterPro" id="IPR050143">
    <property type="entry name" value="TRIM/RBCC"/>
</dbReference>
<dbReference type="Gene3D" id="3.30.40.10">
    <property type="entry name" value="Zinc/RING finger domain, C3HC4 (zinc finger)"/>
    <property type="match status" value="1"/>
</dbReference>
<evidence type="ECO:0000259" key="7">
    <source>
        <dbReference type="PROSITE" id="PS50119"/>
    </source>
</evidence>
<protein>
    <submittedName>
        <fullName evidence="8">Tripartite motif-containing 68</fullName>
    </submittedName>
</protein>
<feature type="compositionally biased region" description="Basic and acidic residues" evidence="5">
    <location>
        <begin position="277"/>
        <end position="294"/>
    </location>
</feature>
<dbReference type="Pfam" id="PF15227">
    <property type="entry name" value="zf-C3HC4_4"/>
    <property type="match status" value="1"/>
</dbReference>
<evidence type="ECO:0000313" key="8">
    <source>
        <dbReference type="Ensembl" id="ENSJJAP00000008722.1"/>
    </source>
</evidence>
<keyword evidence="9" id="KW-1185">Reference proteome</keyword>
<dbReference type="InterPro" id="IPR000315">
    <property type="entry name" value="Znf_B-box"/>
</dbReference>
<dbReference type="GeneTree" id="ENSGT00940000162047"/>
<dbReference type="Gene3D" id="3.30.160.60">
    <property type="entry name" value="Classic Zinc Finger"/>
    <property type="match status" value="1"/>
</dbReference>
<dbReference type="InterPro" id="IPR013083">
    <property type="entry name" value="Znf_RING/FYVE/PHD"/>
</dbReference>
<keyword evidence="1" id="KW-0479">Metal-binding</keyword>
<dbReference type="PROSITE" id="PS50089">
    <property type="entry name" value="ZF_RING_2"/>
    <property type="match status" value="1"/>
</dbReference>
<organism evidence="8 9">
    <name type="scientific">Jaculus jaculus</name>
    <name type="common">Lesser Egyptian jerboa</name>
    <dbReference type="NCBI Taxonomy" id="51337"/>
    <lineage>
        <taxon>Eukaryota</taxon>
        <taxon>Metazoa</taxon>
        <taxon>Chordata</taxon>
        <taxon>Craniata</taxon>
        <taxon>Vertebrata</taxon>
        <taxon>Euteleostomi</taxon>
        <taxon>Mammalia</taxon>
        <taxon>Eutheria</taxon>
        <taxon>Euarchontoglires</taxon>
        <taxon>Glires</taxon>
        <taxon>Rodentia</taxon>
        <taxon>Myomorpha</taxon>
        <taxon>Dipodoidea</taxon>
        <taxon>Dipodidae</taxon>
        <taxon>Dipodinae</taxon>
        <taxon>Jaculus</taxon>
    </lineage>
</organism>
<dbReference type="Pfam" id="PF00643">
    <property type="entry name" value="zf-B_box"/>
    <property type="match status" value="1"/>
</dbReference>
<dbReference type="SUPFAM" id="SSF57845">
    <property type="entry name" value="B-box zinc-binding domain"/>
    <property type="match status" value="1"/>
</dbReference>
<dbReference type="PROSITE" id="PS00518">
    <property type="entry name" value="ZF_RING_1"/>
    <property type="match status" value="1"/>
</dbReference>
<dbReference type="SUPFAM" id="SSF57850">
    <property type="entry name" value="RING/U-box"/>
    <property type="match status" value="1"/>
</dbReference>
<gene>
    <name evidence="8" type="primary">Trim68</name>
</gene>
<feature type="region of interest" description="Disordered" evidence="5">
    <location>
        <begin position="270"/>
        <end position="328"/>
    </location>
</feature>
<reference evidence="8" key="1">
    <citation type="submission" date="2025-08" db="UniProtKB">
        <authorList>
            <consortium name="Ensembl"/>
        </authorList>
    </citation>
    <scope>IDENTIFICATION</scope>
</reference>
<sequence>MDPARLVEAVVEELACPVCMTLLREPVSITCGHTFCRSCLSGLWEVPRGPQKLDSTCPLCRAPVQPRSLRPNWQLASVVEKVRLLGLCSETGMEGDVCKLHSEQLKMFCKEDGVMACEACSQSPEHKNHSVVPMEDAAWDYKWKLHEALERLRKEQEEAWKLEVSERKRADNWKVQVETRKQTIVQEFEKYRQLLKRQQLAGRQVEVEAAAALASLEEEERETTRKLELSRDELTRQSRALWRMIAELEERSQRPVRWMLPERILEPATARASLSGAEDKLSRAGTERDPEDIRTGCVPGSRHSLFPPHRVRGQKECTLRRHPAGPAR</sequence>
<feature type="domain" description="RING-type" evidence="6">
    <location>
        <begin position="16"/>
        <end position="61"/>
    </location>
</feature>
<evidence type="ECO:0000256" key="5">
    <source>
        <dbReference type="SAM" id="MobiDB-lite"/>
    </source>
</evidence>
<dbReference type="AlphaFoldDB" id="A0A8C5KGH7"/>
<keyword evidence="2 4" id="KW-0863">Zinc-finger</keyword>
<proteinExistence type="predicted"/>
<dbReference type="GO" id="GO:0008270">
    <property type="term" value="F:zinc ion binding"/>
    <property type="evidence" value="ECO:0007669"/>
    <property type="project" value="UniProtKB-KW"/>
</dbReference>
<feature type="domain" description="B box-type" evidence="7">
    <location>
        <begin position="93"/>
        <end position="134"/>
    </location>
</feature>
<name>A0A8C5KGH7_JACJA</name>